<dbReference type="AlphaFoldDB" id="A0A1W0XF25"/>
<dbReference type="PANTHER" id="PTHR13315">
    <property type="entry name" value="METALLO PHOSPHOESTERASE RELATED"/>
    <property type="match status" value="1"/>
</dbReference>
<dbReference type="OrthoDB" id="9984693at2759"/>
<dbReference type="InterPro" id="IPR029052">
    <property type="entry name" value="Metallo-depent_PP-like"/>
</dbReference>
<keyword evidence="8 10" id="KW-0472">Membrane</keyword>
<dbReference type="SUPFAM" id="SSF56300">
    <property type="entry name" value="Metallo-dependent phosphatases"/>
    <property type="match status" value="1"/>
</dbReference>
<dbReference type="EMBL" id="MTYJ01000001">
    <property type="protein sequence ID" value="OQV26073.1"/>
    <property type="molecule type" value="Genomic_DNA"/>
</dbReference>
<dbReference type="PANTHER" id="PTHR13315:SF0">
    <property type="entry name" value="METALLOPHOSPHOESTERASE 1"/>
    <property type="match status" value="1"/>
</dbReference>
<comment type="subcellular location">
    <subcellularLocation>
        <location evidence="2">Membrane</location>
        <topology evidence="2">Multi-pass membrane protein</topology>
    </subcellularLocation>
</comment>
<keyword evidence="7 10" id="KW-1133">Transmembrane helix</keyword>
<evidence type="ECO:0000256" key="4">
    <source>
        <dbReference type="ARBA" id="ARBA00022692"/>
    </source>
</evidence>
<dbReference type="GO" id="GO:0046872">
    <property type="term" value="F:metal ion binding"/>
    <property type="evidence" value="ECO:0007669"/>
    <property type="project" value="UniProtKB-KW"/>
</dbReference>
<feature type="transmembrane region" description="Helical" evidence="10">
    <location>
        <begin position="346"/>
        <end position="365"/>
    </location>
</feature>
<accession>A0A1W0XF25</accession>
<dbReference type="GO" id="GO:0016020">
    <property type="term" value="C:membrane"/>
    <property type="evidence" value="ECO:0007669"/>
    <property type="project" value="UniProtKB-SubCell"/>
</dbReference>
<evidence type="ECO:0000256" key="1">
    <source>
        <dbReference type="ARBA" id="ARBA00001936"/>
    </source>
</evidence>
<dbReference type="InterPro" id="IPR004843">
    <property type="entry name" value="Calcineurin-like_PHP"/>
</dbReference>
<dbReference type="GO" id="GO:0006506">
    <property type="term" value="P:GPI anchor biosynthetic process"/>
    <property type="evidence" value="ECO:0007669"/>
    <property type="project" value="InterPro"/>
</dbReference>
<comment type="similarity">
    <text evidence="3">Belongs to the metallophosphoesterase superfamily. MPPE1 family.</text>
</comment>
<evidence type="ECO:0000256" key="6">
    <source>
        <dbReference type="ARBA" id="ARBA00022801"/>
    </source>
</evidence>
<keyword evidence="9" id="KW-0464">Manganese</keyword>
<protein>
    <submittedName>
        <fullName evidence="12">Metallophosphoesterase 1</fullName>
    </submittedName>
</protein>
<comment type="cofactor">
    <cofactor evidence="1">
        <name>Mn(2+)</name>
        <dbReference type="ChEBI" id="CHEBI:29035"/>
    </cofactor>
</comment>
<evidence type="ECO:0000256" key="2">
    <source>
        <dbReference type="ARBA" id="ARBA00004141"/>
    </source>
</evidence>
<dbReference type="InterPro" id="IPR033308">
    <property type="entry name" value="PGAP5/Cdc1/Ted1"/>
</dbReference>
<sequence length="377" mass="44087">MSAIFWISITLLFCEYLIYYFAIITCSWPKHSCHNDPFANGKPPRPPLQAIILADPHLLGKRAHWLDKLRREWQMTRSFQTADFLHRPDVVFVLGDILDDGQNALLEDFREDVGRFRTMFWSSAPVICAVGNHDIGFHYRIIPQLRQRFEKAFERRPVELLEFSGIQFVLINSMAFEGDRCSMCKEAEQQLGVVSLRLRCQRALKARTEEEQTLPKECDAVDFSRETAFSKPIILQHFPMYRLSDEACNEPDEAPADEKSQPFRGKWECISKEATEQIMNTIEPRAVFGGHTHHGCYRKHRNGVDEWTISSFNWRNKINPSFLMVSFCPDTLAVYKCFLPNEHTVFFTYGASGFFLLLWLVWQVARRIRKRCKVRFD</sequence>
<organism evidence="12 13">
    <name type="scientific">Hypsibius exemplaris</name>
    <name type="common">Freshwater tardigrade</name>
    <dbReference type="NCBI Taxonomy" id="2072580"/>
    <lineage>
        <taxon>Eukaryota</taxon>
        <taxon>Metazoa</taxon>
        <taxon>Ecdysozoa</taxon>
        <taxon>Tardigrada</taxon>
        <taxon>Eutardigrada</taxon>
        <taxon>Parachela</taxon>
        <taxon>Hypsibioidea</taxon>
        <taxon>Hypsibiidae</taxon>
        <taxon>Hypsibius</taxon>
    </lineage>
</organism>
<evidence type="ECO:0000256" key="3">
    <source>
        <dbReference type="ARBA" id="ARBA00008895"/>
    </source>
</evidence>
<keyword evidence="13" id="KW-1185">Reference proteome</keyword>
<dbReference type="Gene3D" id="3.60.21.10">
    <property type="match status" value="1"/>
</dbReference>
<gene>
    <name evidence="12" type="ORF">BV898_00201</name>
</gene>
<reference evidence="13" key="1">
    <citation type="submission" date="2017-01" db="EMBL/GenBank/DDBJ databases">
        <title>Comparative genomics of anhydrobiosis in the tardigrade Hypsibius dujardini.</title>
        <authorList>
            <person name="Yoshida Y."/>
            <person name="Koutsovoulos G."/>
            <person name="Laetsch D."/>
            <person name="Stevens L."/>
            <person name="Kumar S."/>
            <person name="Horikawa D."/>
            <person name="Ishino K."/>
            <person name="Komine S."/>
            <person name="Tomita M."/>
            <person name="Blaxter M."/>
            <person name="Arakawa K."/>
        </authorList>
    </citation>
    <scope>NUCLEOTIDE SEQUENCE [LARGE SCALE GENOMIC DNA]</scope>
    <source>
        <strain evidence="13">Z151</strain>
    </source>
</reference>
<evidence type="ECO:0000256" key="10">
    <source>
        <dbReference type="SAM" id="Phobius"/>
    </source>
</evidence>
<feature type="transmembrane region" description="Helical" evidence="10">
    <location>
        <begin position="5"/>
        <end position="23"/>
    </location>
</feature>
<evidence type="ECO:0000256" key="7">
    <source>
        <dbReference type="ARBA" id="ARBA00022989"/>
    </source>
</evidence>
<dbReference type="GO" id="GO:0016787">
    <property type="term" value="F:hydrolase activity"/>
    <property type="evidence" value="ECO:0007669"/>
    <property type="project" value="UniProtKB-KW"/>
</dbReference>
<feature type="domain" description="Calcineurin-like phosphoesterase" evidence="11">
    <location>
        <begin position="51"/>
        <end position="294"/>
    </location>
</feature>
<keyword evidence="4 10" id="KW-0812">Transmembrane</keyword>
<evidence type="ECO:0000313" key="12">
    <source>
        <dbReference type="EMBL" id="OQV26073.1"/>
    </source>
</evidence>
<name>A0A1W0XF25_HYPEX</name>
<evidence type="ECO:0000256" key="9">
    <source>
        <dbReference type="ARBA" id="ARBA00023211"/>
    </source>
</evidence>
<dbReference type="Proteomes" id="UP000192578">
    <property type="component" value="Unassembled WGS sequence"/>
</dbReference>
<proteinExistence type="inferred from homology"/>
<evidence type="ECO:0000259" key="11">
    <source>
        <dbReference type="Pfam" id="PF00149"/>
    </source>
</evidence>
<evidence type="ECO:0000256" key="8">
    <source>
        <dbReference type="ARBA" id="ARBA00023136"/>
    </source>
</evidence>
<comment type="caution">
    <text evidence="12">The sequence shown here is derived from an EMBL/GenBank/DDBJ whole genome shotgun (WGS) entry which is preliminary data.</text>
</comment>
<keyword evidence="5" id="KW-0479">Metal-binding</keyword>
<dbReference type="Pfam" id="PF00149">
    <property type="entry name" value="Metallophos"/>
    <property type="match status" value="1"/>
</dbReference>
<evidence type="ECO:0000313" key="13">
    <source>
        <dbReference type="Proteomes" id="UP000192578"/>
    </source>
</evidence>
<evidence type="ECO:0000256" key="5">
    <source>
        <dbReference type="ARBA" id="ARBA00022723"/>
    </source>
</evidence>
<keyword evidence="6" id="KW-0378">Hydrolase</keyword>